<dbReference type="Pfam" id="PF13326">
    <property type="entry name" value="PSII_Pbs27"/>
    <property type="match status" value="1"/>
</dbReference>
<dbReference type="GO" id="GO:0010207">
    <property type="term" value="P:photosystem II assembly"/>
    <property type="evidence" value="ECO:0007669"/>
    <property type="project" value="InterPro"/>
</dbReference>
<comment type="caution">
    <text evidence="1">The sequence shown here is derived from an EMBL/GenBank/DDBJ whole genome shotgun (WGS) entry which is preliminary data.</text>
</comment>
<dbReference type="PANTHER" id="PTHR34041">
    <property type="entry name" value="PHOTOSYSTEM II REPAIR PROTEIN PSB27-H1, CHLOROPLASTIC"/>
    <property type="match status" value="1"/>
</dbReference>
<reference evidence="1" key="1">
    <citation type="journal article" date="2023" name="GigaByte">
        <title>Genome assembly of the bearded iris, Iris pallida Lam.</title>
        <authorList>
            <person name="Bruccoleri R.E."/>
            <person name="Oakeley E.J."/>
            <person name="Faust A.M.E."/>
            <person name="Altorfer M."/>
            <person name="Dessus-Babus S."/>
            <person name="Burckhardt D."/>
            <person name="Oertli M."/>
            <person name="Naumann U."/>
            <person name="Petersen F."/>
            <person name="Wong J."/>
        </authorList>
    </citation>
    <scope>NUCLEOTIDE SEQUENCE</scope>
    <source>
        <strain evidence="1">GSM-AAB239-AS_SAM_17_03QT</strain>
    </source>
</reference>
<dbReference type="AlphaFoldDB" id="A0AAX6G8R9"/>
<evidence type="ECO:0000313" key="2">
    <source>
        <dbReference type="Proteomes" id="UP001140949"/>
    </source>
</evidence>
<dbReference type="GO" id="GO:0009523">
    <property type="term" value="C:photosystem II"/>
    <property type="evidence" value="ECO:0007669"/>
    <property type="project" value="InterPro"/>
</dbReference>
<dbReference type="InterPro" id="IPR025585">
    <property type="entry name" value="PSII_Psb27"/>
</dbReference>
<evidence type="ECO:0000313" key="1">
    <source>
        <dbReference type="EMBL" id="KAJ6825084.1"/>
    </source>
</evidence>
<sequence length="212" mass="23462">MVASFSLMDNCYLCCSLQMERRPKQLSSCKLRPRADKLQSRSPLIVDVPESSRRHAILCSGASLVSFLTASCVKAEEKSLKETEDEGGNGVLESIKSLFDPNEKTNSGKILPKSYLQAAREVVKTLRDSLGEEADDIAKFRRTADAAKESIRNYLNGWRGQKAVVDEESYAALERAIRSLAGFYSKAGPFAKLPEDVKRSILDDLSTAESYL</sequence>
<reference evidence="1" key="2">
    <citation type="submission" date="2023-04" db="EMBL/GenBank/DDBJ databases">
        <authorList>
            <person name="Bruccoleri R.E."/>
            <person name="Oakeley E.J."/>
            <person name="Faust A.-M."/>
            <person name="Dessus-Babus S."/>
            <person name="Altorfer M."/>
            <person name="Burckhardt D."/>
            <person name="Oertli M."/>
            <person name="Naumann U."/>
            <person name="Petersen F."/>
            <person name="Wong J."/>
        </authorList>
    </citation>
    <scope>NUCLEOTIDE SEQUENCE</scope>
    <source>
        <strain evidence="1">GSM-AAB239-AS_SAM_17_03QT</strain>
        <tissue evidence="1">Leaf</tissue>
    </source>
</reference>
<dbReference type="Proteomes" id="UP001140949">
    <property type="component" value="Unassembled WGS sequence"/>
</dbReference>
<accession>A0AAX6G8R9</accession>
<dbReference type="GO" id="GO:0009543">
    <property type="term" value="C:chloroplast thylakoid lumen"/>
    <property type="evidence" value="ECO:0007669"/>
    <property type="project" value="TreeGrafter"/>
</dbReference>
<gene>
    <name evidence="1" type="ORF">M6B38_378465</name>
</gene>
<dbReference type="HAMAP" id="MF_01481">
    <property type="entry name" value="PSII_Psb27"/>
    <property type="match status" value="1"/>
</dbReference>
<dbReference type="GO" id="GO:0010206">
    <property type="term" value="P:photosystem II repair"/>
    <property type="evidence" value="ECO:0007669"/>
    <property type="project" value="InterPro"/>
</dbReference>
<protein>
    <submittedName>
        <fullName evidence="1">Photosystem II D1 processing protein PSB27-H2, chloroplastic</fullName>
    </submittedName>
</protein>
<name>A0AAX6G8R9_IRIPA</name>
<proteinExistence type="inferred from homology"/>
<keyword evidence="2" id="KW-1185">Reference proteome</keyword>
<dbReference type="Gene3D" id="1.20.58.810">
    <property type="entry name" value="Photosystem II Pbs27"/>
    <property type="match status" value="1"/>
</dbReference>
<dbReference type="InterPro" id="IPR038450">
    <property type="entry name" value="PSII_Psb27_sf"/>
</dbReference>
<dbReference type="EMBL" id="JANAVB010021796">
    <property type="protein sequence ID" value="KAJ6825084.1"/>
    <property type="molecule type" value="Genomic_DNA"/>
</dbReference>
<dbReference type="PANTHER" id="PTHR34041:SF3">
    <property type="entry name" value="PHOTOSYSTEM II D1 PRECURSOR PROCESSING PROTEIN PSB27-H2, CHLOROPLASTIC"/>
    <property type="match status" value="1"/>
</dbReference>
<organism evidence="1 2">
    <name type="scientific">Iris pallida</name>
    <name type="common">Sweet iris</name>
    <dbReference type="NCBI Taxonomy" id="29817"/>
    <lineage>
        <taxon>Eukaryota</taxon>
        <taxon>Viridiplantae</taxon>
        <taxon>Streptophyta</taxon>
        <taxon>Embryophyta</taxon>
        <taxon>Tracheophyta</taxon>
        <taxon>Spermatophyta</taxon>
        <taxon>Magnoliopsida</taxon>
        <taxon>Liliopsida</taxon>
        <taxon>Asparagales</taxon>
        <taxon>Iridaceae</taxon>
        <taxon>Iridoideae</taxon>
        <taxon>Irideae</taxon>
        <taxon>Iris</taxon>
    </lineage>
</organism>
<dbReference type="FunFam" id="1.20.58.810:FF:000002">
    <property type="entry name" value="Photosystem II D1 processing protein PSB27-H2, chloroplastic"/>
    <property type="match status" value="1"/>
</dbReference>